<evidence type="ECO:0000313" key="8">
    <source>
        <dbReference type="EMBL" id="VAV92671.1"/>
    </source>
</evidence>
<dbReference type="InterPro" id="IPR001412">
    <property type="entry name" value="aa-tRNA-synth_I_CS"/>
</dbReference>
<dbReference type="GO" id="GO:0005829">
    <property type="term" value="C:cytosol"/>
    <property type="evidence" value="ECO:0007669"/>
    <property type="project" value="TreeGrafter"/>
</dbReference>
<dbReference type="GO" id="GO:0006424">
    <property type="term" value="P:glutamyl-tRNA aminoacylation"/>
    <property type="evidence" value="ECO:0007669"/>
    <property type="project" value="TreeGrafter"/>
</dbReference>
<dbReference type="EMBL" id="UOEF01000146">
    <property type="protein sequence ID" value="VAV92671.1"/>
    <property type="molecule type" value="Genomic_DNA"/>
</dbReference>
<keyword evidence="6" id="KW-0030">Aminoacyl-tRNA synthetase</keyword>
<dbReference type="SUPFAM" id="SSF52374">
    <property type="entry name" value="Nucleotidylyl transferase"/>
    <property type="match status" value="1"/>
</dbReference>
<evidence type="ECO:0000256" key="1">
    <source>
        <dbReference type="ARBA" id="ARBA00022598"/>
    </source>
</evidence>
<gene>
    <name evidence="8" type="ORF">MNBD_ALPHA04-397</name>
</gene>
<evidence type="ECO:0000256" key="4">
    <source>
        <dbReference type="ARBA" id="ARBA00022833"/>
    </source>
</evidence>
<keyword evidence="5" id="KW-0067">ATP-binding</keyword>
<evidence type="ECO:0000256" key="3">
    <source>
        <dbReference type="ARBA" id="ARBA00022741"/>
    </source>
</evidence>
<evidence type="ECO:0000256" key="2">
    <source>
        <dbReference type="ARBA" id="ARBA00022723"/>
    </source>
</evidence>
<sequence>MTSSAQFNREIVVRFAPSPNGLLHLGHAYAAILAHDYARERGARFLLRIEDIDTARSKPEFVDAIFADLLWLGLDWDGEVIFQSDRFDDYAVAVERLKRRGLLYPCFCSRSEIRVAQEKHGKKQGADGPIYPGTCRNIDASGAAARMKMEAHSWRLDVDKAHAITGQLQWHDEQLGLQLADPSSLGDVVLVPKDTPVSYHLAVTVDDARDAVTDVVRGMDLFASTHIHRLLQGLLDLPTPKYVHHGLLLDETGSKLAKSRASSSLSQLRKAGENGKRLAEKLRNSILPVGNSLLEG</sequence>
<dbReference type="InterPro" id="IPR020058">
    <property type="entry name" value="Glu/Gln-tRNA-synth_Ib_cat-dom"/>
</dbReference>
<keyword evidence="3" id="KW-0547">Nucleotide-binding</keyword>
<dbReference type="GO" id="GO:0004818">
    <property type="term" value="F:glutamate-tRNA ligase activity"/>
    <property type="evidence" value="ECO:0007669"/>
    <property type="project" value="TreeGrafter"/>
</dbReference>
<dbReference type="Gene3D" id="3.40.50.620">
    <property type="entry name" value="HUPs"/>
    <property type="match status" value="1"/>
</dbReference>
<evidence type="ECO:0000256" key="6">
    <source>
        <dbReference type="ARBA" id="ARBA00023146"/>
    </source>
</evidence>
<dbReference type="Pfam" id="PF00749">
    <property type="entry name" value="tRNA-synt_1c"/>
    <property type="match status" value="1"/>
</dbReference>
<dbReference type="InterPro" id="IPR014729">
    <property type="entry name" value="Rossmann-like_a/b/a_fold"/>
</dbReference>
<dbReference type="GO" id="GO:0005524">
    <property type="term" value="F:ATP binding"/>
    <property type="evidence" value="ECO:0007669"/>
    <property type="project" value="UniProtKB-KW"/>
</dbReference>
<keyword evidence="4" id="KW-0862">Zinc</keyword>
<feature type="domain" description="Glutamyl/glutaminyl-tRNA synthetase class Ib catalytic" evidence="7">
    <location>
        <begin position="10"/>
        <end position="278"/>
    </location>
</feature>
<accession>A0A3B0RML2</accession>
<dbReference type="PROSITE" id="PS00178">
    <property type="entry name" value="AA_TRNA_LIGASE_I"/>
    <property type="match status" value="1"/>
</dbReference>
<name>A0A3B0RML2_9ZZZZ</name>
<dbReference type="PRINTS" id="PR00987">
    <property type="entry name" value="TRNASYNTHGLU"/>
</dbReference>
<dbReference type="AlphaFoldDB" id="A0A3B0RML2"/>
<evidence type="ECO:0000256" key="5">
    <source>
        <dbReference type="ARBA" id="ARBA00022840"/>
    </source>
</evidence>
<evidence type="ECO:0000259" key="7">
    <source>
        <dbReference type="Pfam" id="PF00749"/>
    </source>
</evidence>
<dbReference type="InterPro" id="IPR049940">
    <property type="entry name" value="GluQ/Sye"/>
</dbReference>
<dbReference type="InterPro" id="IPR000924">
    <property type="entry name" value="Glu/Gln-tRNA-synth"/>
</dbReference>
<keyword evidence="2" id="KW-0479">Metal-binding</keyword>
<protein>
    <submittedName>
        <fullName evidence="8">Glutamyl-Q tRNA(Asp) synthetase</fullName>
    </submittedName>
</protein>
<proteinExistence type="predicted"/>
<dbReference type="NCBIfam" id="NF004315">
    <property type="entry name" value="PRK05710.1-4"/>
    <property type="match status" value="1"/>
</dbReference>
<reference evidence="8" key="1">
    <citation type="submission" date="2018-06" db="EMBL/GenBank/DDBJ databases">
        <authorList>
            <person name="Zhirakovskaya E."/>
        </authorList>
    </citation>
    <scope>NUCLEOTIDE SEQUENCE</scope>
</reference>
<dbReference type="PANTHER" id="PTHR43311">
    <property type="entry name" value="GLUTAMATE--TRNA LIGASE"/>
    <property type="match status" value="1"/>
</dbReference>
<dbReference type="PANTHER" id="PTHR43311:SF1">
    <property type="entry name" value="GLUTAMYL-Q TRNA(ASP) SYNTHETASE"/>
    <property type="match status" value="1"/>
</dbReference>
<keyword evidence="1" id="KW-0436">Ligase</keyword>
<organism evidence="8">
    <name type="scientific">hydrothermal vent metagenome</name>
    <dbReference type="NCBI Taxonomy" id="652676"/>
    <lineage>
        <taxon>unclassified sequences</taxon>
        <taxon>metagenomes</taxon>
        <taxon>ecological metagenomes</taxon>
    </lineage>
</organism>